<dbReference type="AlphaFoldDB" id="A0A669CIA7"/>
<keyword evidence="2" id="KW-1185">Reference proteome</keyword>
<accession>A0A669CIA7</accession>
<organism evidence="1 2">
    <name type="scientific">Oreochromis niloticus</name>
    <name type="common">Nile tilapia</name>
    <name type="synonym">Tilapia nilotica</name>
    <dbReference type="NCBI Taxonomy" id="8128"/>
    <lineage>
        <taxon>Eukaryota</taxon>
        <taxon>Metazoa</taxon>
        <taxon>Chordata</taxon>
        <taxon>Craniata</taxon>
        <taxon>Vertebrata</taxon>
        <taxon>Euteleostomi</taxon>
        <taxon>Actinopterygii</taxon>
        <taxon>Neopterygii</taxon>
        <taxon>Teleostei</taxon>
        <taxon>Neoteleostei</taxon>
        <taxon>Acanthomorphata</taxon>
        <taxon>Ovalentaria</taxon>
        <taxon>Cichlomorphae</taxon>
        <taxon>Cichliformes</taxon>
        <taxon>Cichlidae</taxon>
        <taxon>African cichlids</taxon>
        <taxon>Pseudocrenilabrinae</taxon>
        <taxon>Oreochromini</taxon>
        <taxon>Oreochromis</taxon>
    </lineage>
</organism>
<protein>
    <submittedName>
        <fullName evidence="1">Uncharacterized protein</fullName>
    </submittedName>
</protein>
<reference evidence="1" key="3">
    <citation type="submission" date="2025-09" db="UniProtKB">
        <authorList>
            <consortium name="Ensembl"/>
        </authorList>
    </citation>
    <scope>IDENTIFICATION</scope>
</reference>
<evidence type="ECO:0000313" key="2">
    <source>
        <dbReference type="Proteomes" id="UP000005207"/>
    </source>
</evidence>
<dbReference type="Proteomes" id="UP000005207">
    <property type="component" value="Linkage group LG5"/>
</dbReference>
<reference evidence="1" key="2">
    <citation type="submission" date="2025-08" db="UniProtKB">
        <authorList>
            <consortium name="Ensembl"/>
        </authorList>
    </citation>
    <scope>IDENTIFICATION</scope>
</reference>
<proteinExistence type="predicted"/>
<dbReference type="InParanoid" id="A0A669CIA7"/>
<sequence length="77" mass="9348">MSLGFREFFFLVLHLYDVNRRRSVLAPKTNTRPKLVFLFFWKAQRHMHERGLAQIRNNCCGQKKEQARDSTMWKQPH</sequence>
<evidence type="ECO:0000313" key="1">
    <source>
        <dbReference type="Ensembl" id="ENSONIP00000047629.1"/>
    </source>
</evidence>
<dbReference type="Ensembl" id="ENSONIT00000074840.1">
    <property type="protein sequence ID" value="ENSONIP00000047629.1"/>
    <property type="gene ID" value="ENSONIG00000030779.1"/>
</dbReference>
<name>A0A669CIA7_ORENI</name>
<reference evidence="2" key="1">
    <citation type="submission" date="2012-01" db="EMBL/GenBank/DDBJ databases">
        <title>The Genome Sequence of Oreochromis niloticus (Nile Tilapia).</title>
        <authorList>
            <consortium name="Broad Institute Genome Assembly Team"/>
            <consortium name="Broad Institute Sequencing Platform"/>
            <person name="Di Palma F."/>
            <person name="Johnson J."/>
            <person name="Lander E.S."/>
            <person name="Lindblad-Toh K."/>
        </authorList>
    </citation>
    <scope>NUCLEOTIDE SEQUENCE [LARGE SCALE GENOMIC DNA]</scope>
</reference>